<gene>
    <name evidence="3" type="ORF">NG43_07585</name>
</gene>
<accession>A0A0L7TFM2</accession>
<dbReference type="GO" id="GO:0009279">
    <property type="term" value="C:cell outer membrane"/>
    <property type="evidence" value="ECO:0007669"/>
    <property type="project" value="TreeGrafter"/>
</dbReference>
<comment type="caution">
    <text evidence="3">The sequence shown here is derived from an EMBL/GenBank/DDBJ whole genome shotgun (WGS) entry which is preliminary data.</text>
</comment>
<evidence type="ECO:0000313" key="4">
    <source>
        <dbReference type="Proteomes" id="UP000036851"/>
    </source>
</evidence>
<feature type="domain" description="Big-1" evidence="2">
    <location>
        <begin position="1"/>
        <end position="89"/>
    </location>
</feature>
<dbReference type="Proteomes" id="UP000036851">
    <property type="component" value="Unassembled WGS sequence"/>
</dbReference>
<proteinExistence type="inferred from homology"/>
<dbReference type="InterPro" id="IPR003344">
    <property type="entry name" value="Big_1_dom"/>
</dbReference>
<dbReference type="EMBL" id="JRXF01000009">
    <property type="protein sequence ID" value="KOC94051.1"/>
    <property type="molecule type" value="Genomic_DNA"/>
</dbReference>
<dbReference type="PROSITE" id="PS51127">
    <property type="entry name" value="BIG1"/>
    <property type="match status" value="2"/>
</dbReference>
<dbReference type="FunFam" id="2.60.40.10:FF:000182">
    <property type="entry name" value="Gamma intimin"/>
    <property type="match status" value="1"/>
</dbReference>
<dbReference type="InterPro" id="IPR008964">
    <property type="entry name" value="Invasin/intimin_cell_adhesion"/>
</dbReference>
<evidence type="ECO:0000256" key="1">
    <source>
        <dbReference type="ARBA" id="ARBA00010116"/>
    </source>
</evidence>
<sequence length="247" mass="24980">DLTVDGQNIVANGSNKATFTALVKDARGNPVPKMQVRWTTNSGTLGGNSSTTDADGKARITLTNTRAGNTQVTASVNGGAGINRLVNFIADGSNSGIGNGDLTRDKAEALADNVEIVTYSAIVKDVNGNPVNQQKVTWVTTLGTFPDGSTTATTDTDASGKATIALKSTRAGAVQVTATAGNGGTASAESVTFKANPATADVSGAVTVNKTLVTANGTDSALYSVTIKDANDNLVEGIDVIWTNSGV</sequence>
<comment type="similarity">
    <text evidence="1">Belongs to the intimin/invasin family.</text>
</comment>
<dbReference type="PANTHER" id="PTHR39576:SF2">
    <property type="entry name" value="ATTACHING AND EFFACING PROTEIN HOMOLOG-RELATED"/>
    <property type="match status" value="1"/>
</dbReference>
<dbReference type="PANTHER" id="PTHR39576">
    <property type="entry name" value="ATTACHING AND EFFACING PROTEIN HOMOLOG-RELATED-RELATED"/>
    <property type="match status" value="1"/>
</dbReference>
<dbReference type="Pfam" id="PF02369">
    <property type="entry name" value="Big_1"/>
    <property type="match status" value="2"/>
</dbReference>
<evidence type="ECO:0000259" key="2">
    <source>
        <dbReference type="PROSITE" id="PS51127"/>
    </source>
</evidence>
<dbReference type="InterPro" id="IPR013783">
    <property type="entry name" value="Ig-like_fold"/>
</dbReference>
<dbReference type="AlphaFoldDB" id="A0A0L7TFM2"/>
<dbReference type="InterPro" id="IPR051715">
    <property type="entry name" value="Intimin-Invasin_domain"/>
</dbReference>
<feature type="non-terminal residue" evidence="3">
    <location>
        <position position="1"/>
    </location>
</feature>
<dbReference type="SMART" id="SM00634">
    <property type="entry name" value="BID_1"/>
    <property type="match status" value="2"/>
</dbReference>
<dbReference type="Gene3D" id="2.60.40.10">
    <property type="entry name" value="Immunoglobulins"/>
    <property type="match status" value="3"/>
</dbReference>
<name>A0A0L7TFM2_9GAMM</name>
<feature type="non-terminal residue" evidence="3">
    <location>
        <position position="247"/>
    </location>
</feature>
<protein>
    <recommendedName>
        <fullName evidence="2">Big-1 domain-containing protein</fullName>
    </recommendedName>
</protein>
<dbReference type="SUPFAM" id="SSF49373">
    <property type="entry name" value="Invasin/intimin cell-adhesion fragments"/>
    <property type="match status" value="3"/>
</dbReference>
<feature type="domain" description="Big-1" evidence="2">
    <location>
        <begin position="99"/>
        <end position="194"/>
    </location>
</feature>
<dbReference type="RefSeq" id="WP_173581482.1">
    <property type="nucleotide sequence ID" value="NZ_JRXF01000009.1"/>
</dbReference>
<reference evidence="3 4" key="1">
    <citation type="journal article" date="2015" name="Int. J. Syst. Evol. Microbiol.">
        <title>Erwinia iniecta sp. nov., isolated from Russian wheat aphids (Diuraphis noxia).</title>
        <authorList>
            <person name="Campillo T."/>
            <person name="Luna E."/>
            <person name="Portier P."/>
            <person name="Fischer-Le Saux M."/>
            <person name="Lapitan N."/>
            <person name="Tisserat N.A."/>
            <person name="Leach J.E."/>
        </authorList>
    </citation>
    <scope>NUCLEOTIDE SEQUENCE [LARGE SCALE GENOMIC DNA]</scope>
    <source>
        <strain evidence="3 4">B149</strain>
    </source>
</reference>
<organism evidence="3 4">
    <name type="scientific">Winslowiella iniecta</name>
    <dbReference type="NCBI Taxonomy" id="1560201"/>
    <lineage>
        <taxon>Bacteria</taxon>
        <taxon>Pseudomonadati</taxon>
        <taxon>Pseudomonadota</taxon>
        <taxon>Gammaproteobacteria</taxon>
        <taxon>Enterobacterales</taxon>
        <taxon>Erwiniaceae</taxon>
        <taxon>Winslowiella</taxon>
    </lineage>
</organism>
<evidence type="ECO:0000313" key="3">
    <source>
        <dbReference type="EMBL" id="KOC94051.1"/>
    </source>
</evidence>